<evidence type="ECO:0000256" key="2">
    <source>
        <dbReference type="ARBA" id="ARBA00022505"/>
    </source>
</evidence>
<dbReference type="SUPFAM" id="SSF53706">
    <property type="entry name" value="Formate dehydrogenase/DMSO reductase, domains 1-3"/>
    <property type="match status" value="1"/>
</dbReference>
<dbReference type="GO" id="GO:0016491">
    <property type="term" value="F:oxidoreductase activity"/>
    <property type="evidence" value="ECO:0007669"/>
    <property type="project" value="UniProtKB-KW"/>
</dbReference>
<comment type="cofactor">
    <cofactor evidence="1">
        <name>Mo-bis(molybdopterin guanine dinucleotide)</name>
        <dbReference type="ChEBI" id="CHEBI:60539"/>
    </cofactor>
</comment>
<feature type="domain" description="Molybdopterin oxidoreductase" evidence="4">
    <location>
        <begin position="2"/>
        <end position="272"/>
    </location>
</feature>
<dbReference type="PANTHER" id="PTHR43742">
    <property type="entry name" value="TRIMETHYLAMINE-N-OXIDE REDUCTASE"/>
    <property type="match status" value="1"/>
</dbReference>
<dbReference type="GO" id="GO:0009055">
    <property type="term" value="F:electron transfer activity"/>
    <property type="evidence" value="ECO:0007669"/>
    <property type="project" value="TreeGrafter"/>
</dbReference>
<dbReference type="AlphaFoldDB" id="X1FYA2"/>
<dbReference type="Pfam" id="PF00384">
    <property type="entry name" value="Molybdopterin"/>
    <property type="match status" value="1"/>
</dbReference>
<dbReference type="InterPro" id="IPR006656">
    <property type="entry name" value="Mopterin_OxRdtase"/>
</dbReference>
<feature type="non-terminal residue" evidence="5">
    <location>
        <position position="1"/>
    </location>
</feature>
<reference evidence="5" key="1">
    <citation type="journal article" date="2014" name="Front. Microbiol.">
        <title>High frequency of phylogenetically diverse reductive dehalogenase-homologous genes in deep subseafloor sedimentary metagenomes.</title>
        <authorList>
            <person name="Kawai M."/>
            <person name="Futagami T."/>
            <person name="Toyoda A."/>
            <person name="Takaki Y."/>
            <person name="Nishi S."/>
            <person name="Hori S."/>
            <person name="Arai W."/>
            <person name="Tsubouchi T."/>
            <person name="Morono Y."/>
            <person name="Uchiyama I."/>
            <person name="Ito T."/>
            <person name="Fujiyama A."/>
            <person name="Inagaki F."/>
            <person name="Takami H."/>
        </authorList>
    </citation>
    <scope>NUCLEOTIDE SEQUENCE</scope>
    <source>
        <strain evidence="5">Expedition CK06-06</strain>
    </source>
</reference>
<keyword evidence="3" id="KW-0560">Oxidoreductase</keyword>
<evidence type="ECO:0000256" key="3">
    <source>
        <dbReference type="ARBA" id="ARBA00023002"/>
    </source>
</evidence>
<dbReference type="InterPro" id="IPR050612">
    <property type="entry name" value="Prok_Mopterin_Oxidored"/>
</dbReference>
<dbReference type="Gene3D" id="3.40.228.10">
    <property type="entry name" value="Dimethylsulfoxide Reductase, domain 2"/>
    <property type="match status" value="1"/>
</dbReference>
<dbReference type="GO" id="GO:0030288">
    <property type="term" value="C:outer membrane-bounded periplasmic space"/>
    <property type="evidence" value="ECO:0007669"/>
    <property type="project" value="TreeGrafter"/>
</dbReference>
<dbReference type="GO" id="GO:0030151">
    <property type="term" value="F:molybdenum ion binding"/>
    <property type="evidence" value="ECO:0007669"/>
    <property type="project" value="TreeGrafter"/>
</dbReference>
<name>X1FYA2_9ZZZZ</name>
<dbReference type="Gene3D" id="3.40.50.740">
    <property type="match status" value="1"/>
</dbReference>
<sequence length="307" mass="34431">NKWLAPRPGTDTAMAMAIAYIWIKEGTYDKEYIATHTIGFEEFKRYIMGEDDGVPKTPKWAEELSGVPGRTITALAREWASKRTMLAAGARGGESGACRQAYATEWARLMVFLQAMQGLGKPGVGIWGTAMGPPYNGSFEFPGYGSWGPAFLNKVARKPAINPVKQRIYRLLVPDAILNPPIHWLGETFCGRSLEQQFIPFTYPAPGHSEVKMFYRYGGSFIGTMTETNRWVRMYQSPKLEFVVNQDCWWNTETGLADIILPACTNFERNDIGEWANTGGYSHHGSASCNHRVIVYQQKCVEPLHES</sequence>
<evidence type="ECO:0000313" key="5">
    <source>
        <dbReference type="EMBL" id="GAH50646.1"/>
    </source>
</evidence>
<organism evidence="5">
    <name type="scientific">marine sediment metagenome</name>
    <dbReference type="NCBI Taxonomy" id="412755"/>
    <lineage>
        <taxon>unclassified sequences</taxon>
        <taxon>metagenomes</taxon>
        <taxon>ecological metagenomes</taxon>
    </lineage>
</organism>
<evidence type="ECO:0000259" key="4">
    <source>
        <dbReference type="Pfam" id="PF00384"/>
    </source>
</evidence>
<keyword evidence="2" id="KW-0500">Molybdenum</keyword>
<evidence type="ECO:0000256" key="1">
    <source>
        <dbReference type="ARBA" id="ARBA00001942"/>
    </source>
</evidence>
<dbReference type="GO" id="GO:0009061">
    <property type="term" value="P:anaerobic respiration"/>
    <property type="evidence" value="ECO:0007669"/>
    <property type="project" value="TreeGrafter"/>
</dbReference>
<comment type="caution">
    <text evidence="5">The sequence shown here is derived from an EMBL/GenBank/DDBJ whole genome shotgun (WGS) entry which is preliminary data.</text>
</comment>
<feature type="non-terminal residue" evidence="5">
    <location>
        <position position="307"/>
    </location>
</feature>
<accession>X1FYA2</accession>
<protein>
    <recommendedName>
        <fullName evidence="4">Molybdopterin oxidoreductase domain-containing protein</fullName>
    </recommendedName>
</protein>
<gene>
    <name evidence="5" type="ORF">S03H2_27628</name>
</gene>
<dbReference type="EMBL" id="BARU01016625">
    <property type="protein sequence ID" value="GAH50646.1"/>
    <property type="molecule type" value="Genomic_DNA"/>
</dbReference>
<proteinExistence type="predicted"/>
<dbReference type="PANTHER" id="PTHR43742:SF10">
    <property type="entry name" value="TRIMETHYLAMINE-N-OXIDE REDUCTASE 2"/>
    <property type="match status" value="1"/>
</dbReference>